<dbReference type="SUPFAM" id="SSF52540">
    <property type="entry name" value="P-loop containing nucleoside triphosphate hydrolases"/>
    <property type="match status" value="1"/>
</dbReference>
<dbReference type="KEGG" id="lmu:LBLM1_09270"/>
<dbReference type="PANTHER" id="PTHR30580">
    <property type="entry name" value="PRIMOSOMAL PROTEIN N"/>
    <property type="match status" value="1"/>
</dbReference>
<evidence type="ECO:0000256" key="1">
    <source>
        <dbReference type="ARBA" id="ARBA00022741"/>
    </source>
</evidence>
<dbReference type="EMBL" id="CP011013">
    <property type="protein sequence ID" value="AJT51130.1"/>
    <property type="molecule type" value="Genomic_DNA"/>
</dbReference>
<dbReference type="HOGENOM" id="CLU_024742_0_0_9"/>
<dbReference type="PROSITE" id="PS51194">
    <property type="entry name" value="HELICASE_CTER"/>
    <property type="match status" value="1"/>
</dbReference>
<dbReference type="InterPro" id="IPR011545">
    <property type="entry name" value="DEAD/DEAH_box_helicase_dom"/>
</dbReference>
<dbReference type="SMART" id="SM00487">
    <property type="entry name" value="DEXDc"/>
    <property type="match status" value="1"/>
</dbReference>
<dbReference type="Gene3D" id="3.40.50.300">
    <property type="entry name" value="P-loop containing nucleotide triphosphate hydrolases"/>
    <property type="match status" value="2"/>
</dbReference>
<dbReference type="GO" id="GO:0006270">
    <property type="term" value="P:DNA replication initiation"/>
    <property type="evidence" value="ECO:0007669"/>
    <property type="project" value="TreeGrafter"/>
</dbReference>
<dbReference type="RefSeq" id="WP_006500426.1">
    <property type="nucleotide sequence ID" value="NZ_CP011013.1"/>
</dbReference>
<dbReference type="GO" id="GO:0005524">
    <property type="term" value="F:ATP binding"/>
    <property type="evidence" value="ECO:0007669"/>
    <property type="project" value="UniProtKB-KW"/>
</dbReference>
<keyword evidence="1" id="KW-0547">Nucleotide-binding</keyword>
<feature type="domain" description="Helicase C-terminal" evidence="5">
    <location>
        <begin position="294"/>
        <end position="446"/>
    </location>
</feature>
<dbReference type="InterPro" id="IPR001650">
    <property type="entry name" value="Helicase_C-like"/>
</dbReference>
<evidence type="ECO:0000256" key="2">
    <source>
        <dbReference type="ARBA" id="ARBA00022840"/>
    </source>
</evidence>
<sequence>MIEDYFGRRVLVPIVDMPSKPSAKIEILPTIKIVKNVAVCQRCGAKSRLTDAALPKHEYYCPVCLNLGRVDTLSKFYHVAEPNQFSAPYPQLIWQGKLSPLQSEVAETVTASMRQHEKRLIWAVTGAGKTEMMFKGLADRLQAGERIAWASPRVDVCLEIYPRLNKAFQNCKIALLYGHAKEAYCYRQLTVCTTHQLLRFYHAFDNLIIDEVDAFPFAANPRLFLAAHNAVKPNGGMIFLTATPGRELLNAVSRGRLAVSYLPLRYHGHLLPMPKVSLVINWRRQLQAGHLPIRVKQMLLHEVKAHQRFLLFVPHVKDLPMVKTALQNDLATSEFVTVHASDPLRQEKVQAMREQKYLFLVTTSILERGVTFPGIDVMILGADDEVFSASALIQMAGRAGRAKERPTGTVCFFVGAMSQRVREALHQIAYMNQKGARLLAKMPALRRDD</sequence>
<proteinExistence type="predicted"/>
<evidence type="ECO:0000313" key="6">
    <source>
        <dbReference type="EMBL" id="AJT51130.1"/>
    </source>
</evidence>
<dbReference type="AlphaFoldDB" id="A0A0D4CMI8"/>
<dbReference type="PROSITE" id="PS51192">
    <property type="entry name" value="HELICASE_ATP_BIND_1"/>
    <property type="match status" value="1"/>
</dbReference>
<keyword evidence="2" id="KW-0067">ATP-binding</keyword>
<dbReference type="STRING" id="1130798.LBLM1_09270"/>
<dbReference type="SMART" id="SM00490">
    <property type="entry name" value="HELICc"/>
    <property type="match status" value="1"/>
</dbReference>
<evidence type="ECO:0000256" key="3">
    <source>
        <dbReference type="ARBA" id="ARBA00023125"/>
    </source>
</evidence>
<dbReference type="Proteomes" id="UP000003645">
    <property type="component" value="Chromosome"/>
</dbReference>
<dbReference type="InterPro" id="IPR027417">
    <property type="entry name" value="P-loop_NTPase"/>
</dbReference>
<evidence type="ECO:0000313" key="7">
    <source>
        <dbReference type="Proteomes" id="UP000003645"/>
    </source>
</evidence>
<evidence type="ECO:0000259" key="4">
    <source>
        <dbReference type="PROSITE" id="PS51192"/>
    </source>
</evidence>
<keyword evidence="7" id="KW-1185">Reference proteome</keyword>
<dbReference type="Pfam" id="PF00271">
    <property type="entry name" value="Helicase_C"/>
    <property type="match status" value="1"/>
</dbReference>
<name>A0A0D4CMI8_LIMMU</name>
<keyword evidence="3" id="KW-0238">DNA-binding</keyword>
<protein>
    <submittedName>
        <fullName evidence="6">Competence protein ComF</fullName>
    </submittedName>
</protein>
<dbReference type="InterPro" id="IPR014001">
    <property type="entry name" value="Helicase_ATP-bd"/>
</dbReference>
<dbReference type="PANTHER" id="PTHR30580:SF1">
    <property type="entry name" value="COMF OPERON PROTEIN 1"/>
    <property type="match status" value="1"/>
</dbReference>
<dbReference type="OrthoDB" id="2077914at2"/>
<dbReference type="CDD" id="cd18785">
    <property type="entry name" value="SF2_C"/>
    <property type="match status" value="1"/>
</dbReference>
<dbReference type="Pfam" id="PF00270">
    <property type="entry name" value="DEAD"/>
    <property type="match status" value="1"/>
</dbReference>
<gene>
    <name evidence="6" type="ORF">LBLM1_09270</name>
</gene>
<reference evidence="6 7" key="1">
    <citation type="journal article" date="2012" name="J. Bacteriol.">
        <title>Genome sequence of Lactobacillus mucosae LM1, isolated from piglet feces.</title>
        <authorList>
            <person name="Lee J.H."/>
            <person name="Valeriano V.D."/>
            <person name="Shin Y.R."/>
            <person name="Chae J.P."/>
            <person name="Kim G.B."/>
            <person name="Ham J.S."/>
            <person name="Chun J."/>
            <person name="Kang D.K."/>
        </authorList>
    </citation>
    <scope>NUCLEOTIDE SEQUENCE [LARGE SCALE GENOMIC DNA]</scope>
    <source>
        <strain evidence="6 7">LM1</strain>
    </source>
</reference>
<dbReference type="GO" id="GO:0006302">
    <property type="term" value="P:double-strand break repair"/>
    <property type="evidence" value="ECO:0007669"/>
    <property type="project" value="TreeGrafter"/>
</dbReference>
<dbReference type="GO" id="GO:0043138">
    <property type="term" value="F:3'-5' DNA helicase activity"/>
    <property type="evidence" value="ECO:0007669"/>
    <property type="project" value="TreeGrafter"/>
</dbReference>
<dbReference type="GO" id="GO:0006310">
    <property type="term" value="P:DNA recombination"/>
    <property type="evidence" value="ECO:0007669"/>
    <property type="project" value="TreeGrafter"/>
</dbReference>
<dbReference type="GO" id="GO:0003677">
    <property type="term" value="F:DNA binding"/>
    <property type="evidence" value="ECO:0007669"/>
    <property type="project" value="UniProtKB-KW"/>
</dbReference>
<feature type="domain" description="Helicase ATP-binding" evidence="4">
    <location>
        <begin position="110"/>
        <end position="262"/>
    </location>
</feature>
<organism evidence="6 7">
    <name type="scientific">Limosilactobacillus mucosae LM1</name>
    <dbReference type="NCBI Taxonomy" id="1130798"/>
    <lineage>
        <taxon>Bacteria</taxon>
        <taxon>Bacillati</taxon>
        <taxon>Bacillota</taxon>
        <taxon>Bacilli</taxon>
        <taxon>Lactobacillales</taxon>
        <taxon>Lactobacillaceae</taxon>
        <taxon>Limosilactobacillus</taxon>
    </lineage>
</organism>
<evidence type="ECO:0000259" key="5">
    <source>
        <dbReference type="PROSITE" id="PS51194"/>
    </source>
</evidence>
<accession>A0A0D4CMI8</accession>